<name>A0ACC0NBM8_RHOML</name>
<sequence length="294" mass="32607">MAAQMELAEVKKAVEELGHKMDKQMIMVQGLVGHFTFTTLQTDMGQVKEPSQVSHASAVGIKLCPKDMFKDLAEFHEARTYPKEAARSLFTTMAEGEDMLSDGFSPEGKRMHPVDEAMCCNCKANRGLNLNSQSGHRNQPRTFSCFDAPLASINERLLDAGSIKPLNPTSLPKKPSANFKYNLYCTYHQMPGHSTNACFGLRHAIQDLIDCGTITTPPPSTADVNQVQNTQSFRARTQPRNFSVFEAPLSAEMEKLFQSGHLKPLTPTSPPKVLPANYNCNDPNFWSIKISLKI</sequence>
<organism evidence="1 2">
    <name type="scientific">Rhododendron molle</name>
    <name type="common">Chinese azalea</name>
    <name type="synonym">Azalea mollis</name>
    <dbReference type="NCBI Taxonomy" id="49168"/>
    <lineage>
        <taxon>Eukaryota</taxon>
        <taxon>Viridiplantae</taxon>
        <taxon>Streptophyta</taxon>
        <taxon>Embryophyta</taxon>
        <taxon>Tracheophyta</taxon>
        <taxon>Spermatophyta</taxon>
        <taxon>Magnoliopsida</taxon>
        <taxon>eudicotyledons</taxon>
        <taxon>Gunneridae</taxon>
        <taxon>Pentapetalae</taxon>
        <taxon>asterids</taxon>
        <taxon>Ericales</taxon>
        <taxon>Ericaceae</taxon>
        <taxon>Ericoideae</taxon>
        <taxon>Rhodoreae</taxon>
        <taxon>Rhododendron</taxon>
    </lineage>
</organism>
<gene>
    <name evidence="1" type="ORF">RHMOL_Rhmol06G0119900</name>
</gene>
<dbReference type="EMBL" id="CM046393">
    <property type="protein sequence ID" value="KAI8550600.1"/>
    <property type="molecule type" value="Genomic_DNA"/>
</dbReference>
<proteinExistence type="predicted"/>
<accession>A0ACC0NBM8</accession>
<evidence type="ECO:0000313" key="2">
    <source>
        <dbReference type="Proteomes" id="UP001062846"/>
    </source>
</evidence>
<protein>
    <submittedName>
        <fullName evidence="1">Uncharacterized protein</fullName>
    </submittedName>
</protein>
<dbReference type="Proteomes" id="UP001062846">
    <property type="component" value="Chromosome 6"/>
</dbReference>
<comment type="caution">
    <text evidence="1">The sequence shown here is derived from an EMBL/GenBank/DDBJ whole genome shotgun (WGS) entry which is preliminary data.</text>
</comment>
<keyword evidence="2" id="KW-1185">Reference proteome</keyword>
<evidence type="ECO:0000313" key="1">
    <source>
        <dbReference type="EMBL" id="KAI8550600.1"/>
    </source>
</evidence>
<reference evidence="1" key="1">
    <citation type="submission" date="2022-02" db="EMBL/GenBank/DDBJ databases">
        <title>Plant Genome Project.</title>
        <authorList>
            <person name="Zhang R.-G."/>
        </authorList>
    </citation>
    <scope>NUCLEOTIDE SEQUENCE</scope>
    <source>
        <strain evidence="1">AT1</strain>
    </source>
</reference>